<feature type="transmembrane region" description="Helical" evidence="1">
    <location>
        <begin position="21"/>
        <end position="49"/>
    </location>
</feature>
<keyword evidence="1" id="KW-0812">Transmembrane</keyword>
<keyword evidence="1" id="KW-0472">Membrane</keyword>
<evidence type="ECO:0000313" key="3">
    <source>
        <dbReference type="WBParaSite" id="Hba_16181"/>
    </source>
</evidence>
<keyword evidence="2" id="KW-1185">Reference proteome</keyword>
<protein>
    <submittedName>
        <fullName evidence="3">NTR domain-containing protein</fullName>
    </submittedName>
</protein>
<dbReference type="Proteomes" id="UP000095283">
    <property type="component" value="Unplaced"/>
</dbReference>
<reference evidence="3" key="1">
    <citation type="submission" date="2016-11" db="UniProtKB">
        <authorList>
            <consortium name="WormBaseParasite"/>
        </authorList>
    </citation>
    <scope>IDENTIFICATION</scope>
</reference>
<sequence length="201" mass="23420">MEISNNPKQQKSQKTKRCMPFLAKVVILTSMTPWKIAMFVIIVLASMVFSCYATETFEINYSYSKYCAYTEPGPMIKLDLFRVVRINKEKRITGNAFVYNIDPSKSSASVEYVNSASRLLTTRGRRDKNSEYRLILYIRKTGLQYDNPILYGYNKEYMHWNESLETDTNYPDSYFQNPFLLGDVRVKVAGRTLMYASVYND</sequence>
<accession>A0A1I7XFT1</accession>
<keyword evidence="1" id="KW-1133">Transmembrane helix</keyword>
<evidence type="ECO:0000256" key="1">
    <source>
        <dbReference type="SAM" id="Phobius"/>
    </source>
</evidence>
<name>A0A1I7XFT1_HETBA</name>
<dbReference type="AlphaFoldDB" id="A0A1I7XFT1"/>
<dbReference type="WBParaSite" id="Hba_16181">
    <property type="protein sequence ID" value="Hba_16181"/>
    <property type="gene ID" value="Hba_16181"/>
</dbReference>
<organism evidence="2 3">
    <name type="scientific">Heterorhabditis bacteriophora</name>
    <name type="common">Entomopathogenic nematode worm</name>
    <dbReference type="NCBI Taxonomy" id="37862"/>
    <lineage>
        <taxon>Eukaryota</taxon>
        <taxon>Metazoa</taxon>
        <taxon>Ecdysozoa</taxon>
        <taxon>Nematoda</taxon>
        <taxon>Chromadorea</taxon>
        <taxon>Rhabditida</taxon>
        <taxon>Rhabditina</taxon>
        <taxon>Rhabditomorpha</taxon>
        <taxon>Strongyloidea</taxon>
        <taxon>Heterorhabditidae</taxon>
        <taxon>Heterorhabditis</taxon>
    </lineage>
</organism>
<proteinExistence type="predicted"/>
<evidence type="ECO:0000313" key="2">
    <source>
        <dbReference type="Proteomes" id="UP000095283"/>
    </source>
</evidence>